<organism evidence="3 4">
    <name type="scientific">Piptocephalis cylindrospora</name>
    <dbReference type="NCBI Taxonomy" id="1907219"/>
    <lineage>
        <taxon>Eukaryota</taxon>
        <taxon>Fungi</taxon>
        <taxon>Fungi incertae sedis</taxon>
        <taxon>Zoopagomycota</taxon>
        <taxon>Zoopagomycotina</taxon>
        <taxon>Zoopagomycetes</taxon>
        <taxon>Zoopagales</taxon>
        <taxon>Piptocephalidaceae</taxon>
        <taxon>Piptocephalis</taxon>
    </lineage>
</organism>
<comment type="similarity">
    <text evidence="1">Belongs to the sel-1 family.</text>
</comment>
<dbReference type="SUPFAM" id="SSF56112">
    <property type="entry name" value="Protein kinase-like (PK-like)"/>
    <property type="match status" value="1"/>
</dbReference>
<dbReference type="SMART" id="SM00671">
    <property type="entry name" value="SEL1"/>
    <property type="match status" value="7"/>
</dbReference>
<dbReference type="EMBL" id="KZ988125">
    <property type="protein sequence ID" value="RKP13039.1"/>
    <property type="molecule type" value="Genomic_DNA"/>
</dbReference>
<sequence length="1101" mass="125556">HWAHGKRPVSEVYLKSILLDILGGLESMYAAGLVHCDLKPGNIMQFTCPGRDQGIWKLIDFDCACKTGQPVRGLTLDYCAPEVLHATRAGKSLMATHALDMFSCGQIIHWMASTTPIWGEEEATDAVMTHILCQDSEFPISSSTFAQLPVYHLVVELLRKDPAKRLTLKALQKKSYFRSTLDTRVVSDLLKERLAIEDIDTDEDEEGGAGTATIPEEDNSIFINFSRYVCHRGLRRVWSTNGWGRQISYDILVEALKNYLTVDTAALEALNEFMDEFLPRSSEKGSSTATGDPVTIERVNQAFPKIASKCQLGDWILHQVHLKSQSRIYMIRLARQEIEKYLEGRPVYYLCCGSSLKITTDCMKSALKSLDSLSDVDISIHLRILEVMDMIGYSGPAEDEEEELRMLVRFNDEATKLSKKCASFVIYPGEEENTAMRKRIHNWIESWTKWRSKVLKTDSKLKPNNISKAWMIWAGTNDTGEAEKFSQETEILQEEYSKYKGTEIGERYEKAFSGDVPSMLWLGEAYMDGDRGLEENRPLYYLWFLRAAIQNDSKALTYYGIATKAKYAWRLLTAAGRNFDEEKVEGIFQEAADAGSILGFYGLMICNIQRNDQEKVMLYGEACLNAGHLRCYPDLISSLLQHDTSDEQKRQSDYAKAHEYCMILKNHPDLHHLPKKTEWAIESLYEEKEYLSLDSNLRYYLGLIYYWGLGVPQDREEAVKQWEMIEMGEDIRILESLAYCYITGEGKEQDVKRGMDLLLESKGHLTDQGSIALAFLHSRAVHTERDGAEALDKSNFLRRRYYGRAAFLEGRLYEEGLGMEQSWVRAVGIYERFGKESDMCRVALARLRLVGHGCKKDVEWAVNVFQDCSAPGIPSGRQTLATFFWYKWWCDDMSGNLEAQVSLGMCMIKGEGVKKDVEAGLELWKGASARGSGEAHLCLYKAYSQGEWADVDLNKAMEHLEGAANLDDPVGMYLYAEELLDRDEELARAIALLEKSLQYSCHQARRIYVRALLKRGQEGDKELVVFRLREWVELQDGEAMYGLAQYVDDPKEALVLLHRSWGMGVSRALPKLAEAYEKGLGVEIDQEQARRYRIRWFHLSH</sequence>
<reference evidence="4" key="1">
    <citation type="journal article" date="2018" name="Nat. Microbiol.">
        <title>Leveraging single-cell genomics to expand the fungal tree of life.</title>
        <authorList>
            <person name="Ahrendt S.R."/>
            <person name="Quandt C.A."/>
            <person name="Ciobanu D."/>
            <person name="Clum A."/>
            <person name="Salamov A."/>
            <person name="Andreopoulos B."/>
            <person name="Cheng J.F."/>
            <person name="Woyke T."/>
            <person name="Pelin A."/>
            <person name="Henrissat B."/>
            <person name="Reynolds N.K."/>
            <person name="Benny G.L."/>
            <person name="Smith M.E."/>
            <person name="James T.Y."/>
            <person name="Grigoriev I.V."/>
        </authorList>
    </citation>
    <scope>NUCLEOTIDE SEQUENCE [LARGE SCALE GENOMIC DNA]</scope>
</reference>
<dbReference type="AlphaFoldDB" id="A0A4V1IY21"/>
<gene>
    <name evidence="3" type="ORF">BJ684DRAFT_20445</name>
</gene>
<dbReference type="InterPro" id="IPR000719">
    <property type="entry name" value="Prot_kinase_dom"/>
</dbReference>
<dbReference type="GO" id="GO:0005524">
    <property type="term" value="F:ATP binding"/>
    <property type="evidence" value="ECO:0007669"/>
    <property type="project" value="InterPro"/>
</dbReference>
<dbReference type="GO" id="GO:0004672">
    <property type="term" value="F:protein kinase activity"/>
    <property type="evidence" value="ECO:0007669"/>
    <property type="project" value="InterPro"/>
</dbReference>
<feature type="domain" description="Protein kinase" evidence="2">
    <location>
        <begin position="1"/>
        <end position="177"/>
    </location>
</feature>
<evidence type="ECO:0000313" key="3">
    <source>
        <dbReference type="EMBL" id="RKP13039.1"/>
    </source>
</evidence>
<dbReference type="InterPro" id="IPR011009">
    <property type="entry name" value="Kinase-like_dom_sf"/>
</dbReference>
<dbReference type="SUPFAM" id="SSF81901">
    <property type="entry name" value="HCP-like"/>
    <property type="match status" value="3"/>
</dbReference>
<name>A0A4V1IY21_9FUNG</name>
<evidence type="ECO:0000259" key="2">
    <source>
        <dbReference type="PROSITE" id="PS50011"/>
    </source>
</evidence>
<dbReference type="Pfam" id="PF08238">
    <property type="entry name" value="Sel1"/>
    <property type="match status" value="6"/>
</dbReference>
<proteinExistence type="inferred from homology"/>
<keyword evidence="4" id="KW-1185">Reference proteome</keyword>
<dbReference type="Pfam" id="PF00069">
    <property type="entry name" value="Pkinase"/>
    <property type="match status" value="1"/>
</dbReference>
<accession>A0A4V1IY21</accession>
<dbReference type="SMART" id="SM00220">
    <property type="entry name" value="S_TKc"/>
    <property type="match status" value="1"/>
</dbReference>
<dbReference type="PROSITE" id="PS50011">
    <property type="entry name" value="PROTEIN_KINASE_DOM"/>
    <property type="match status" value="1"/>
</dbReference>
<dbReference type="PANTHER" id="PTHR11102:SF160">
    <property type="entry name" value="ERAD-ASSOCIATED E3 UBIQUITIN-PROTEIN LIGASE COMPONENT HRD3"/>
    <property type="match status" value="1"/>
</dbReference>
<dbReference type="InterPro" id="IPR050767">
    <property type="entry name" value="Sel1_AlgK"/>
</dbReference>
<dbReference type="InterPro" id="IPR011990">
    <property type="entry name" value="TPR-like_helical_dom_sf"/>
</dbReference>
<evidence type="ECO:0000256" key="1">
    <source>
        <dbReference type="ARBA" id="ARBA00038101"/>
    </source>
</evidence>
<dbReference type="InterPro" id="IPR006597">
    <property type="entry name" value="Sel1-like"/>
</dbReference>
<feature type="non-terminal residue" evidence="3">
    <location>
        <position position="1"/>
    </location>
</feature>
<dbReference type="Proteomes" id="UP000267251">
    <property type="component" value="Unassembled WGS sequence"/>
</dbReference>
<dbReference type="Gene3D" id="1.10.510.10">
    <property type="entry name" value="Transferase(Phosphotransferase) domain 1"/>
    <property type="match status" value="1"/>
</dbReference>
<dbReference type="PANTHER" id="PTHR11102">
    <property type="entry name" value="SEL-1-LIKE PROTEIN"/>
    <property type="match status" value="1"/>
</dbReference>
<dbReference type="Gene3D" id="1.25.40.10">
    <property type="entry name" value="Tetratricopeptide repeat domain"/>
    <property type="match status" value="3"/>
</dbReference>
<evidence type="ECO:0000313" key="4">
    <source>
        <dbReference type="Proteomes" id="UP000267251"/>
    </source>
</evidence>
<protein>
    <recommendedName>
        <fullName evidence="2">Protein kinase domain-containing protein</fullName>
    </recommendedName>
</protein>